<gene>
    <name evidence="2" type="ORF">HZY94_05175</name>
</gene>
<protein>
    <recommendedName>
        <fullName evidence="4">DUF1189 domain-containing protein</fullName>
    </recommendedName>
</protein>
<dbReference type="RefSeq" id="WP_179925293.1">
    <property type="nucleotide sequence ID" value="NZ_JACBXX010000124.1"/>
</dbReference>
<reference evidence="2 3" key="1">
    <citation type="submission" date="2020-07" db="EMBL/GenBank/DDBJ databases">
        <title>MOT database genomes.</title>
        <authorList>
            <person name="Joseph S."/>
            <person name="Aduse-Opoku J."/>
            <person name="Hashim A."/>
            <person name="Wade W."/>
            <person name="Curtis M."/>
        </authorList>
    </citation>
    <scope>NUCLEOTIDE SEQUENCE [LARGE SCALE GENOMIC DNA]</scope>
    <source>
        <strain evidence="2 3">STR</strain>
    </source>
</reference>
<evidence type="ECO:0008006" key="4">
    <source>
        <dbReference type="Google" id="ProtNLM"/>
    </source>
</evidence>
<sequence length="263" mass="30212">MPYPFSYFQNLLPFRRAFEQRKLLSWPQLLFTWLFLLALTWIPVSWTSLQRTSYPLEQLVPQAYRVFDQKQLDKLAATGLSFEQGQAQIPQKSAWQVDQDWLVLGDEAPQTPEFSWEFQTDYARLLQSNQEVARLTYDKLQTKDLASPAAWIQALDQAWFASNRLVISLFLLALSLGLLSLNFFLVSLGSAALLYLVSKSRFNSLQGFKEAFHIILYSLGLPTLMTCLLGLLGLDLPTSVLVQNSLFLLTLALVFYQTQFRDH</sequence>
<evidence type="ECO:0000313" key="2">
    <source>
        <dbReference type="EMBL" id="NYS96569.1"/>
    </source>
</evidence>
<comment type="caution">
    <text evidence="2">The sequence shown here is derived from an EMBL/GenBank/DDBJ whole genome shotgun (WGS) entry which is preliminary data.</text>
</comment>
<keyword evidence="1" id="KW-0472">Membrane</keyword>
<keyword evidence="1" id="KW-0812">Transmembrane</keyword>
<feature type="transmembrane region" description="Helical" evidence="1">
    <location>
        <begin position="214"/>
        <end position="234"/>
    </location>
</feature>
<organism evidence="2 3">
    <name type="scientific">Streptococcus danieliae</name>
    <dbReference type="NCBI Taxonomy" id="747656"/>
    <lineage>
        <taxon>Bacteria</taxon>
        <taxon>Bacillati</taxon>
        <taxon>Bacillota</taxon>
        <taxon>Bacilli</taxon>
        <taxon>Lactobacillales</taxon>
        <taxon>Streptococcaceae</taxon>
        <taxon>Streptococcus</taxon>
    </lineage>
</organism>
<evidence type="ECO:0000313" key="3">
    <source>
        <dbReference type="Proteomes" id="UP000589521"/>
    </source>
</evidence>
<dbReference type="Proteomes" id="UP000589521">
    <property type="component" value="Unassembled WGS sequence"/>
</dbReference>
<proteinExistence type="predicted"/>
<name>A0A7Z0M683_9STRE</name>
<keyword evidence="1" id="KW-1133">Transmembrane helix</keyword>
<feature type="transmembrane region" description="Helical" evidence="1">
    <location>
        <begin position="240"/>
        <end position="256"/>
    </location>
</feature>
<evidence type="ECO:0000256" key="1">
    <source>
        <dbReference type="SAM" id="Phobius"/>
    </source>
</evidence>
<feature type="transmembrane region" description="Helical" evidence="1">
    <location>
        <begin position="165"/>
        <end position="194"/>
    </location>
</feature>
<feature type="transmembrane region" description="Helical" evidence="1">
    <location>
        <begin position="23"/>
        <end position="44"/>
    </location>
</feature>
<dbReference type="AlphaFoldDB" id="A0A7Z0M683"/>
<dbReference type="EMBL" id="JACBXX010000124">
    <property type="protein sequence ID" value="NYS96569.1"/>
    <property type="molecule type" value="Genomic_DNA"/>
</dbReference>
<accession>A0A7Z0M683</accession>